<sequence>MDCLPQCLVDWLYTEVNEDGGKKMRD</sequence>
<accession>W5VJT3</accession>
<evidence type="ECO:0000313" key="1">
    <source>
        <dbReference type="EMBL" id="AHH81929.1"/>
    </source>
</evidence>
<dbReference type="AlphaFoldDB" id="W5VJT3"/>
<dbReference type="EMBL" id="KF752584">
    <property type="protein sequence ID" value="AHH81929.1"/>
    <property type="molecule type" value="Genomic_DNA"/>
</dbReference>
<name>W5VJT3_9BACT</name>
<proteinExistence type="predicted"/>
<protein>
    <submittedName>
        <fullName evidence="1">Uncharacterized protein</fullName>
    </submittedName>
</protein>
<reference evidence="1" key="1">
    <citation type="submission" date="2013-10" db="EMBL/GenBank/DDBJ databases">
        <title>Metagenomics reveals new arsenic resistant genes.</title>
        <authorList>
            <person name="Sharma R."/>
        </authorList>
    </citation>
    <scope>NUCLEOTIDE SEQUENCE</scope>
</reference>
<organism evidence="1">
    <name type="scientific">uncultured bacterium pAB2</name>
    <dbReference type="NCBI Taxonomy" id="1448270"/>
    <lineage>
        <taxon>Bacteria</taxon>
        <taxon>environmental samples</taxon>
    </lineage>
</organism>